<protein>
    <submittedName>
        <fullName evidence="1">Uncharacterized protein</fullName>
    </submittedName>
</protein>
<evidence type="ECO:0000313" key="2">
    <source>
        <dbReference type="Proteomes" id="UP000182858"/>
    </source>
</evidence>
<gene>
    <name evidence="1" type="ORF">SAMN05216591_2392</name>
</gene>
<sequence length="47" mass="5070">MQGQNGYVNGYVVIFLDHYINCCEGGRMGGNVTRASPLALMGRYEGG</sequence>
<name>A0ABY0NC35_9PSED</name>
<organism evidence="1 2">
    <name type="scientific">Pseudomonas extremaustralis</name>
    <dbReference type="NCBI Taxonomy" id="359110"/>
    <lineage>
        <taxon>Bacteria</taxon>
        <taxon>Pseudomonadati</taxon>
        <taxon>Pseudomonadota</taxon>
        <taxon>Gammaproteobacteria</taxon>
        <taxon>Pseudomonadales</taxon>
        <taxon>Pseudomonadaceae</taxon>
        <taxon>Pseudomonas</taxon>
    </lineage>
</organism>
<keyword evidence="2" id="KW-1185">Reference proteome</keyword>
<reference evidence="1 2" key="1">
    <citation type="submission" date="2016-10" db="EMBL/GenBank/DDBJ databases">
        <authorList>
            <person name="Varghese N."/>
            <person name="Submissions S."/>
        </authorList>
    </citation>
    <scope>NUCLEOTIDE SEQUENCE [LARGE SCALE GENOMIC DNA]</scope>
    <source>
        <strain evidence="1 2">DSM 17835</strain>
    </source>
</reference>
<evidence type="ECO:0000313" key="1">
    <source>
        <dbReference type="EMBL" id="SDF25256.1"/>
    </source>
</evidence>
<proteinExistence type="predicted"/>
<accession>A0ABY0NC35</accession>
<dbReference type="Proteomes" id="UP000182858">
    <property type="component" value="Chromosome I"/>
</dbReference>
<dbReference type="EMBL" id="LT629689">
    <property type="protein sequence ID" value="SDF25256.1"/>
    <property type="molecule type" value="Genomic_DNA"/>
</dbReference>